<evidence type="ECO:0000313" key="3">
    <source>
        <dbReference type="Proteomes" id="UP000553632"/>
    </source>
</evidence>
<accession>A0A7J6QQS3</accession>
<gene>
    <name evidence="2" type="ORF">FOZ63_020417</name>
</gene>
<dbReference type="EMBL" id="JABANO010031209">
    <property type="protein sequence ID" value="KAF4710613.1"/>
    <property type="molecule type" value="Genomic_DNA"/>
</dbReference>
<dbReference type="Proteomes" id="UP000553632">
    <property type="component" value="Unassembled WGS sequence"/>
</dbReference>
<evidence type="ECO:0000256" key="1">
    <source>
        <dbReference type="SAM" id="MobiDB-lite"/>
    </source>
</evidence>
<feature type="compositionally biased region" description="Polar residues" evidence="1">
    <location>
        <begin position="140"/>
        <end position="151"/>
    </location>
</feature>
<feature type="region of interest" description="Disordered" evidence="1">
    <location>
        <begin position="41"/>
        <end position="62"/>
    </location>
</feature>
<evidence type="ECO:0000313" key="2">
    <source>
        <dbReference type="EMBL" id="KAF4710613.1"/>
    </source>
</evidence>
<feature type="region of interest" description="Disordered" evidence="1">
    <location>
        <begin position="126"/>
        <end position="154"/>
    </location>
</feature>
<dbReference type="AlphaFoldDB" id="A0A7J6QQS3"/>
<organism evidence="2 3">
    <name type="scientific">Perkinsus olseni</name>
    <name type="common">Perkinsus atlanticus</name>
    <dbReference type="NCBI Taxonomy" id="32597"/>
    <lineage>
        <taxon>Eukaryota</taxon>
        <taxon>Sar</taxon>
        <taxon>Alveolata</taxon>
        <taxon>Perkinsozoa</taxon>
        <taxon>Perkinsea</taxon>
        <taxon>Perkinsida</taxon>
        <taxon>Perkinsidae</taxon>
        <taxon>Perkinsus</taxon>
    </lineage>
</organism>
<name>A0A7J6QQS3_PEROL</name>
<protein>
    <submittedName>
        <fullName evidence="2">Uncharacterized protein</fullName>
    </submittedName>
</protein>
<comment type="caution">
    <text evidence="2">The sequence shown here is derived from an EMBL/GenBank/DDBJ whole genome shotgun (WGS) entry which is preliminary data.</text>
</comment>
<keyword evidence="3" id="KW-1185">Reference proteome</keyword>
<sequence length="257" mass="28343">MATTTTAAAASEYREVLARAQRSTHFKIATGDEAKRFNSNSWASSSHLAHSDPKVSYVRPTPPYKNASKVNITSTTGSRAYESEMMGRYRDNFVLPPARCPQPPVQVELGGCCDLTLEERYQSQAMRDNSTGLQRRPSGKNLSAGSSTRVSSCGVRETVRTRVGDIITGDQQTSQQYRHFDRRRSGPEDFRALSSDYSVPPPYSVPGAYRDPLKGQYVRTREAGPKKTSSKIIAASNRVAPPLRTLAALRPMPLLPM</sequence>
<proteinExistence type="predicted"/>
<reference evidence="2 3" key="1">
    <citation type="submission" date="2020-04" db="EMBL/GenBank/DDBJ databases">
        <title>Perkinsus olseni comparative genomics.</title>
        <authorList>
            <person name="Bogema D.R."/>
        </authorList>
    </citation>
    <scope>NUCLEOTIDE SEQUENCE [LARGE SCALE GENOMIC DNA]</scope>
    <source>
        <strain evidence="2 3">ATCC PRA-207</strain>
    </source>
</reference>